<dbReference type="Proteomes" id="UP000727907">
    <property type="component" value="Unassembled WGS sequence"/>
</dbReference>
<comment type="caution">
    <text evidence="4">The sequence shown here is derived from an EMBL/GenBank/DDBJ whole genome shotgun (WGS) entry which is preliminary data.</text>
</comment>
<accession>A0ABS6IGP3</accession>
<organism evidence="4 5">
    <name type="scientific">Reyranella humidisoli</name>
    <dbReference type="NCBI Taxonomy" id="2849149"/>
    <lineage>
        <taxon>Bacteria</taxon>
        <taxon>Pseudomonadati</taxon>
        <taxon>Pseudomonadota</taxon>
        <taxon>Alphaproteobacteria</taxon>
        <taxon>Hyphomicrobiales</taxon>
        <taxon>Reyranellaceae</taxon>
        <taxon>Reyranella</taxon>
    </lineage>
</organism>
<evidence type="ECO:0000313" key="4">
    <source>
        <dbReference type="EMBL" id="MBU8873762.1"/>
    </source>
</evidence>
<gene>
    <name evidence="4" type="ORF">KQ910_08305</name>
</gene>
<keyword evidence="5" id="KW-1185">Reference proteome</keyword>
<dbReference type="InterPro" id="IPR001647">
    <property type="entry name" value="HTH_TetR"/>
</dbReference>
<sequence>MTSHEAFPSGPAASLSEPIRFDGRRLRSERTRHLIIEAYVMLLQEHGRMPTAAEIAARAGYSVRSIFERFTDLEALSLATADYAIALGQAEAEPRDVGGDRAARIRSHVHTRAQACAKWLPLWRILTAKPVEEQLPDIRARVLAVRRANVERLELMYRPELTALDPKARETLVLALATLTSFESWGALRDDFGLPWDSALDVWASAIDRMLPSIS</sequence>
<feature type="DNA-binding region" description="H-T-H motif" evidence="2">
    <location>
        <begin position="51"/>
        <end position="70"/>
    </location>
</feature>
<dbReference type="EMBL" id="JAHOPB010000001">
    <property type="protein sequence ID" value="MBU8873762.1"/>
    <property type="molecule type" value="Genomic_DNA"/>
</dbReference>
<dbReference type="PROSITE" id="PS50977">
    <property type="entry name" value="HTH_TETR_2"/>
    <property type="match status" value="1"/>
</dbReference>
<proteinExistence type="predicted"/>
<evidence type="ECO:0000256" key="1">
    <source>
        <dbReference type="ARBA" id="ARBA00023125"/>
    </source>
</evidence>
<evidence type="ECO:0000259" key="3">
    <source>
        <dbReference type="PROSITE" id="PS50977"/>
    </source>
</evidence>
<evidence type="ECO:0000256" key="2">
    <source>
        <dbReference type="PROSITE-ProRule" id="PRU00335"/>
    </source>
</evidence>
<keyword evidence="1 2" id="KW-0238">DNA-binding</keyword>
<reference evidence="4 5" key="1">
    <citation type="submission" date="2021-06" db="EMBL/GenBank/DDBJ databases">
        <authorList>
            <person name="Lee D.H."/>
        </authorList>
    </citation>
    <scope>NUCLEOTIDE SEQUENCE [LARGE SCALE GENOMIC DNA]</scope>
    <source>
        <strain evidence="4 5">MMS21-HV4-11</strain>
    </source>
</reference>
<protein>
    <submittedName>
        <fullName evidence="4">TetR/AcrR family transcriptional regulator</fullName>
    </submittedName>
</protein>
<evidence type="ECO:0000313" key="5">
    <source>
        <dbReference type="Proteomes" id="UP000727907"/>
    </source>
</evidence>
<name>A0ABS6IGP3_9HYPH</name>
<dbReference type="RefSeq" id="WP_216958218.1">
    <property type="nucleotide sequence ID" value="NZ_JAHOPB010000001.1"/>
</dbReference>
<feature type="domain" description="HTH tetR-type" evidence="3">
    <location>
        <begin position="29"/>
        <end position="88"/>
    </location>
</feature>